<dbReference type="RefSeq" id="WP_045763008.1">
    <property type="nucleotide sequence ID" value="NZ_JYOV01000010.1"/>
</dbReference>
<name>A0A0F3HI77_9STRE</name>
<dbReference type="PATRIC" id="fig|28037.218.peg.784"/>
<reference evidence="1 2" key="1">
    <citation type="submission" date="2015-02" db="EMBL/GenBank/DDBJ databases">
        <title>Evolution of amylase-binding proteins of oral streptococcal species.</title>
        <authorList>
            <person name="Haase E.M."/>
        </authorList>
    </citation>
    <scope>NUCLEOTIDE SEQUENCE [LARGE SCALE GENOMIC DNA]</scope>
    <source>
        <strain evidence="1 2">UC6950A</strain>
    </source>
</reference>
<accession>A0A0F3HI77</accession>
<proteinExistence type="predicted"/>
<gene>
    <name evidence="1" type="ORF">TZ96_00811</name>
</gene>
<evidence type="ECO:0000313" key="2">
    <source>
        <dbReference type="Proteomes" id="UP000033405"/>
    </source>
</evidence>
<comment type="caution">
    <text evidence="1">The sequence shown here is derived from an EMBL/GenBank/DDBJ whole genome shotgun (WGS) entry which is preliminary data.</text>
</comment>
<dbReference type="EMBL" id="JYOV01000010">
    <property type="protein sequence ID" value="KJU93906.1"/>
    <property type="molecule type" value="Genomic_DNA"/>
</dbReference>
<sequence length="260" mass="30713">MTTNPENNKFIEKTIEALDINEKDQSLGIRGFEFDNSTSEKDCVLVIGLNPAGDEEDATIEEDDRTYLYSLKKSIKSKYVYNKYYKPIYDLMNDIFDNKAKWHWCNKSWDILRKEIEHSIEYFKNKKILDVIHEEYLNHQNRKVSIYIGDMFYYHQTSSKKLPLKKSVSYPQYCKEMLELHIESLIEAGKSIKFVYINNSQVSQWLCDSDIKTFTVFGDRKIPVFFGGMVSGGRMDLFSKKRLVHEIQDYLNKLEPKIEN</sequence>
<protein>
    <submittedName>
        <fullName evidence="1">Uncharacterized protein</fullName>
    </submittedName>
</protein>
<evidence type="ECO:0000313" key="1">
    <source>
        <dbReference type="EMBL" id="KJU93906.1"/>
    </source>
</evidence>
<organism evidence="1 2">
    <name type="scientific">Streptococcus infantis</name>
    <dbReference type="NCBI Taxonomy" id="68892"/>
    <lineage>
        <taxon>Bacteria</taxon>
        <taxon>Bacillati</taxon>
        <taxon>Bacillota</taxon>
        <taxon>Bacilli</taxon>
        <taxon>Lactobacillales</taxon>
        <taxon>Streptococcaceae</taxon>
        <taxon>Streptococcus</taxon>
    </lineage>
</organism>
<dbReference type="Proteomes" id="UP000033405">
    <property type="component" value="Unassembled WGS sequence"/>
</dbReference>
<dbReference type="AlphaFoldDB" id="A0A0F3HI77"/>